<evidence type="ECO:0000313" key="10">
    <source>
        <dbReference type="EMBL" id="AIA30428.1"/>
    </source>
</evidence>
<feature type="transmembrane region" description="Helical" evidence="9">
    <location>
        <begin position="441"/>
        <end position="458"/>
    </location>
</feature>
<feature type="transmembrane region" description="Helical" evidence="9">
    <location>
        <begin position="971"/>
        <end position="990"/>
    </location>
</feature>
<keyword evidence="3" id="KW-0813">Transport</keyword>
<dbReference type="Gene3D" id="3.30.2090.10">
    <property type="entry name" value="Multidrug efflux transporter AcrB TolC docking domain, DN and DC subdomains"/>
    <property type="match status" value="2"/>
</dbReference>
<feature type="transmembrane region" description="Helical" evidence="9">
    <location>
        <begin position="890"/>
        <end position="910"/>
    </location>
</feature>
<dbReference type="HOGENOM" id="CLU_002755_1_2_0"/>
<proteinExistence type="inferred from homology"/>
<feature type="transmembrane region" description="Helical" evidence="9">
    <location>
        <begin position="530"/>
        <end position="547"/>
    </location>
</feature>
<keyword evidence="5 9" id="KW-0812">Transmembrane</keyword>
<evidence type="ECO:0000256" key="4">
    <source>
        <dbReference type="ARBA" id="ARBA00022475"/>
    </source>
</evidence>
<feature type="transmembrane region" description="Helical" evidence="9">
    <location>
        <begin position="478"/>
        <end position="497"/>
    </location>
</feature>
<dbReference type="Proteomes" id="UP000027059">
    <property type="component" value="Chromosome"/>
</dbReference>
<reference evidence="11" key="1">
    <citation type="submission" date="2014-02" db="EMBL/GenBank/DDBJ databases">
        <title>Complete genome sequence and comparative genomic analysis of the nitrogen-fixing bacterium Leptospirillum ferriphilum YSK.</title>
        <authorList>
            <person name="Guo X."/>
            <person name="Yin H."/>
            <person name="Liang Y."/>
            <person name="Hu Q."/>
            <person name="Ma L."/>
            <person name="Xiao Y."/>
            <person name="Zhang X."/>
            <person name="Qiu G."/>
            <person name="Liu X."/>
        </authorList>
    </citation>
    <scope>NUCLEOTIDE SEQUENCE [LARGE SCALE GENOMIC DNA]</scope>
    <source>
        <strain evidence="11">YSK</strain>
    </source>
</reference>
<keyword evidence="4" id="KW-1003">Cell membrane</keyword>
<dbReference type="Gene3D" id="3.30.70.1320">
    <property type="entry name" value="Multidrug efflux transporter AcrB pore domain like"/>
    <property type="match status" value="1"/>
</dbReference>
<name>A0A059XUB4_9BACT</name>
<keyword evidence="6 9" id="KW-1133">Transmembrane helix</keyword>
<dbReference type="EMBL" id="CP007243">
    <property type="protein sequence ID" value="AIA30428.1"/>
    <property type="molecule type" value="Genomic_DNA"/>
</dbReference>
<dbReference type="NCBIfam" id="TIGR00914">
    <property type="entry name" value="2A0601"/>
    <property type="match status" value="1"/>
</dbReference>
<dbReference type="GO" id="GO:0042910">
    <property type="term" value="F:xenobiotic transmembrane transporter activity"/>
    <property type="evidence" value="ECO:0007669"/>
    <property type="project" value="TreeGrafter"/>
</dbReference>
<dbReference type="Pfam" id="PF00873">
    <property type="entry name" value="ACR_tran"/>
    <property type="match status" value="1"/>
</dbReference>
<dbReference type="GO" id="GO:0005886">
    <property type="term" value="C:plasma membrane"/>
    <property type="evidence" value="ECO:0007669"/>
    <property type="project" value="UniProtKB-SubCell"/>
</dbReference>
<dbReference type="Gene3D" id="3.30.70.1440">
    <property type="entry name" value="Multidrug efflux transporter AcrB pore domain"/>
    <property type="match status" value="1"/>
</dbReference>
<gene>
    <name evidence="10" type="ORF">Y981_05570</name>
</gene>
<feature type="transmembrane region" description="Helical" evidence="9">
    <location>
        <begin position="916"/>
        <end position="940"/>
    </location>
</feature>
<evidence type="ECO:0000256" key="5">
    <source>
        <dbReference type="ARBA" id="ARBA00022692"/>
    </source>
</evidence>
<feature type="transmembrane region" description="Helical" evidence="9">
    <location>
        <begin position="364"/>
        <end position="382"/>
    </location>
</feature>
<evidence type="ECO:0000256" key="3">
    <source>
        <dbReference type="ARBA" id="ARBA00022448"/>
    </source>
</evidence>
<dbReference type="SUPFAM" id="SSF82693">
    <property type="entry name" value="Multidrug efflux transporter AcrB pore domain, PN1, PN2, PC1 and PC2 subdomains"/>
    <property type="match status" value="2"/>
</dbReference>
<evidence type="ECO:0000256" key="1">
    <source>
        <dbReference type="ARBA" id="ARBA00004651"/>
    </source>
</evidence>
<dbReference type="RefSeq" id="WP_038505181.1">
    <property type="nucleotide sequence ID" value="NZ_CP007243.1"/>
</dbReference>
<evidence type="ECO:0000256" key="2">
    <source>
        <dbReference type="ARBA" id="ARBA00010942"/>
    </source>
</evidence>
<evidence type="ECO:0000256" key="6">
    <source>
        <dbReference type="ARBA" id="ARBA00022989"/>
    </source>
</evidence>
<evidence type="ECO:0000256" key="7">
    <source>
        <dbReference type="ARBA" id="ARBA00023136"/>
    </source>
</evidence>
<comment type="subcellular location">
    <subcellularLocation>
        <location evidence="1">Cell membrane</location>
        <topology evidence="1">Multi-pass membrane protein</topology>
    </subcellularLocation>
</comment>
<sequence>MIARIIDWSVRRRYWVLGLSLILLGWGSVSLIKSPLDAIPDLSDTQVIVKAVYHGQPPSVVENQVTYPLTTAFLTIPGVRHVRGYSDFGNSLIYILFKEGTDQYWARSRVLEYLNQVESRLPPGVTATLGPDATGLGWVYEYALVDRTHSYDLSQLRALQDWFLKFELQSIHGVAEVASVGGMVKEFQVEVDPRKLLAYHVSLSRVEQAIRASNGDVGGSVVDMGEAQYMVRTRGYIHTLSDIRSIPLAVGPKGDPVRLSEVASVHLGPELRQGVAELDGKGEVAGGIIITRGGTNALDVIRAVKEKIHSLSPMLPPGVEVVTTYDRSRLILKSIRNLLEKLLEESIAVSLVCLVFLSRIRSSLVAILSLPVGIFAAFVLMARQGLTANIMSLGGIAVSIGVMVDAAIVMIENMHKHRERSEDTESPWETALSSAREVGPSLFFSLLVITVSFLPIFALQEQEGRLFKPLAFTKTWSIAISAGLSITLVPVLMGFLIRGKIPPERNNPVNRILVALYRPVIGWVLRHRRLTLLLAAGCLLTAAIPLTRLGTEFMPPLYEGDLLYMPTLTPGVSVGESAHLLQITDRLIRTVPEVDRVFGQSGRAETATDSAHLTMFDTVVMLKPRNEWRPGMTLSRLKEELDRVVPLPGVSNIWTMPIINRVNMLSTGIKSPLGLKVTAPSLETIDRLDRQIRDVLRTLPETASVYADRLTGGRYISINIHRFRAARYGLNADDINRMVRTAIGGETLTTVLLGRERFPVNLRYPRDDSGSLEAIGSLPVPTPGGGQVPLSRLASLTIEEGPTMIKTENARLTGWIYIDIKGGDLGGYVARAKKAIARSITLPAGTTLSWSGQYTSIERARKRLALVLPLTLLIIVALLYVHFRNLTKTGMVLLSLPFAVLGSLWFLYALHYRLSVAVITGMIALAGIAVEFGIVMILYLDRSVERRSLKGTLSTPEDLDHAIVEGTLYRLRPIAMTGTVIIAGLLPIMLSHGTGSDVMKRIAAPMVGGMATAIVLSLLVIPVLYRMWKEADIRRAKTDMGQGLQPPQRKGTDPLPTHSHFQQGDQT</sequence>
<comment type="similarity">
    <text evidence="2">Belongs to the resistance-nodulation-cell division (RND) (TC 2.A.6) family.</text>
</comment>
<feature type="transmembrane region" description="Helical" evidence="9">
    <location>
        <begin position="1002"/>
        <end position="1025"/>
    </location>
</feature>
<dbReference type="AlphaFoldDB" id="A0A059XUB4"/>
<dbReference type="Gene3D" id="1.20.1640.10">
    <property type="entry name" value="Multidrug efflux transporter AcrB transmembrane domain"/>
    <property type="match status" value="2"/>
</dbReference>
<dbReference type="PANTHER" id="PTHR32063:SF19">
    <property type="entry name" value="CATION EFFLUX SYSTEM PROTEIN CUSA"/>
    <property type="match status" value="1"/>
</dbReference>
<dbReference type="PANTHER" id="PTHR32063">
    <property type="match status" value="1"/>
</dbReference>
<feature type="region of interest" description="Disordered" evidence="8">
    <location>
        <begin position="1038"/>
        <end position="1067"/>
    </location>
</feature>
<keyword evidence="11" id="KW-1185">Reference proteome</keyword>
<reference evidence="10 11" key="2">
    <citation type="journal article" date="2015" name="Biomed. Res. Int.">
        <title>Effects of Arsenite Resistance on the Growth and Functional Gene Expression of Leptospirillum ferriphilum and Acidithiobacillus thiooxidans in Pure Culture and Coculture.</title>
        <authorList>
            <person name="Jiang H."/>
            <person name="Liang Y."/>
            <person name="Yin H."/>
            <person name="Xiao Y."/>
            <person name="Guo X."/>
            <person name="Xu Y."/>
            <person name="Hu Q."/>
            <person name="Liu H."/>
            <person name="Liu X."/>
        </authorList>
    </citation>
    <scope>NUCLEOTIDE SEQUENCE [LARGE SCALE GENOMIC DNA]</scope>
    <source>
        <strain evidence="10 11">YSK</strain>
    </source>
</reference>
<dbReference type="InterPro" id="IPR001036">
    <property type="entry name" value="Acrflvin-R"/>
</dbReference>
<evidence type="ECO:0000256" key="9">
    <source>
        <dbReference type="SAM" id="Phobius"/>
    </source>
</evidence>
<dbReference type="KEGG" id="lfp:Y981_05570"/>
<dbReference type="OrthoDB" id="9798415at2"/>
<dbReference type="SUPFAM" id="SSF82866">
    <property type="entry name" value="Multidrug efflux transporter AcrB transmembrane domain"/>
    <property type="match status" value="2"/>
</dbReference>
<accession>A0A059XUB4</accession>
<protein>
    <submittedName>
        <fullName evidence="10">Cation transporter</fullName>
    </submittedName>
</protein>
<evidence type="ECO:0000256" key="8">
    <source>
        <dbReference type="SAM" id="MobiDB-lite"/>
    </source>
</evidence>
<dbReference type="GO" id="GO:0008324">
    <property type="term" value="F:monoatomic cation transmembrane transporter activity"/>
    <property type="evidence" value="ECO:0007669"/>
    <property type="project" value="InterPro"/>
</dbReference>
<dbReference type="Gene3D" id="3.30.70.1430">
    <property type="entry name" value="Multidrug efflux transporter AcrB pore domain"/>
    <property type="match status" value="2"/>
</dbReference>
<dbReference type="SUPFAM" id="SSF82714">
    <property type="entry name" value="Multidrug efflux transporter AcrB TolC docking domain, DN and DC subdomains"/>
    <property type="match status" value="2"/>
</dbReference>
<dbReference type="InterPro" id="IPR027463">
    <property type="entry name" value="AcrB_DN_DC_subdom"/>
</dbReference>
<organism evidence="10 11">
    <name type="scientific">Leptospirillum ferriphilum YSK</name>
    <dbReference type="NCBI Taxonomy" id="1441628"/>
    <lineage>
        <taxon>Bacteria</taxon>
        <taxon>Pseudomonadati</taxon>
        <taxon>Nitrospirota</taxon>
        <taxon>Nitrospiria</taxon>
        <taxon>Nitrospirales</taxon>
        <taxon>Nitrospiraceae</taxon>
        <taxon>Leptospirillum</taxon>
    </lineage>
</organism>
<dbReference type="InterPro" id="IPR004763">
    <property type="entry name" value="CusA-like"/>
</dbReference>
<feature type="transmembrane region" description="Helical" evidence="9">
    <location>
        <begin position="864"/>
        <end position="883"/>
    </location>
</feature>
<dbReference type="PRINTS" id="PR00702">
    <property type="entry name" value="ACRIFLAVINRP"/>
</dbReference>
<evidence type="ECO:0000313" key="11">
    <source>
        <dbReference type="Proteomes" id="UP000027059"/>
    </source>
</evidence>
<keyword evidence="7 9" id="KW-0472">Membrane</keyword>